<keyword evidence="2" id="KW-1185">Reference proteome</keyword>
<reference evidence="2" key="1">
    <citation type="submission" date="2017-11" db="EMBL/GenBank/DDBJ databases">
        <authorList>
            <person name="Lima N.C."/>
            <person name="Parody-Merino A.M."/>
            <person name="Battley P.F."/>
            <person name="Fidler A.E."/>
            <person name="Prosdocimi F."/>
        </authorList>
    </citation>
    <scope>NUCLEOTIDE SEQUENCE [LARGE SCALE GENOMIC DNA]</scope>
</reference>
<evidence type="ECO:0000313" key="2">
    <source>
        <dbReference type="Proteomes" id="UP000233556"/>
    </source>
</evidence>
<organism evidence="1 2">
    <name type="scientific">Limosa lapponica baueri</name>
    <dbReference type="NCBI Taxonomy" id="1758121"/>
    <lineage>
        <taxon>Eukaryota</taxon>
        <taxon>Metazoa</taxon>
        <taxon>Chordata</taxon>
        <taxon>Craniata</taxon>
        <taxon>Vertebrata</taxon>
        <taxon>Euteleostomi</taxon>
        <taxon>Archelosauria</taxon>
        <taxon>Archosauria</taxon>
        <taxon>Dinosauria</taxon>
        <taxon>Saurischia</taxon>
        <taxon>Theropoda</taxon>
        <taxon>Coelurosauria</taxon>
        <taxon>Aves</taxon>
        <taxon>Neognathae</taxon>
        <taxon>Neoaves</taxon>
        <taxon>Charadriiformes</taxon>
        <taxon>Scolopacidae</taxon>
        <taxon>Limosa</taxon>
    </lineage>
</organism>
<protein>
    <submittedName>
        <fullName evidence="1">Uncharacterized protein</fullName>
    </submittedName>
</protein>
<evidence type="ECO:0000313" key="1">
    <source>
        <dbReference type="EMBL" id="PKU28626.1"/>
    </source>
</evidence>
<gene>
    <name evidence="1" type="ORF">llap_21070</name>
</gene>
<dbReference type="Proteomes" id="UP000233556">
    <property type="component" value="Unassembled WGS sequence"/>
</dbReference>
<sequence length="115" mass="12674">MRQALPVLISQRWVPLADEVGCGPLVGDQQMPRRMLDPEPAEAPFMNWKAAIRSPWTPLFFRLNPPNSLTLSSQQRGSSPLIVFVASSGPAPTVPLLAFLRSVMIGKILHHPIVL</sequence>
<reference evidence="2" key="2">
    <citation type="submission" date="2017-12" db="EMBL/GenBank/DDBJ databases">
        <title>Genome sequence of the Bar-tailed Godwit (Limosa lapponica baueri).</title>
        <authorList>
            <person name="Lima N.C.B."/>
            <person name="Parody-Merino A.M."/>
            <person name="Battley P.F."/>
            <person name="Fidler A.E."/>
            <person name="Prosdocimi F."/>
        </authorList>
    </citation>
    <scope>NUCLEOTIDE SEQUENCE [LARGE SCALE GENOMIC DNA]</scope>
</reference>
<dbReference type="AlphaFoldDB" id="A0A2I0T4A4"/>
<name>A0A2I0T4A4_LIMLA</name>
<proteinExistence type="predicted"/>
<accession>A0A2I0T4A4</accession>
<dbReference type="EMBL" id="KZ519802">
    <property type="protein sequence ID" value="PKU28626.1"/>
    <property type="molecule type" value="Genomic_DNA"/>
</dbReference>